<accession>X1GJT8</accession>
<gene>
    <name evidence="2" type="ORF">S03H2_21515</name>
</gene>
<feature type="region of interest" description="Disordered" evidence="1">
    <location>
        <begin position="17"/>
        <end position="39"/>
    </location>
</feature>
<evidence type="ECO:0000256" key="1">
    <source>
        <dbReference type="SAM" id="MobiDB-lite"/>
    </source>
</evidence>
<dbReference type="EMBL" id="BARU01011462">
    <property type="protein sequence ID" value="GAH45090.1"/>
    <property type="molecule type" value="Genomic_DNA"/>
</dbReference>
<dbReference type="AlphaFoldDB" id="X1GJT8"/>
<reference evidence="2" key="1">
    <citation type="journal article" date="2014" name="Front. Microbiol.">
        <title>High frequency of phylogenetically diverse reductive dehalogenase-homologous genes in deep subseafloor sedimentary metagenomes.</title>
        <authorList>
            <person name="Kawai M."/>
            <person name="Futagami T."/>
            <person name="Toyoda A."/>
            <person name="Takaki Y."/>
            <person name="Nishi S."/>
            <person name="Hori S."/>
            <person name="Arai W."/>
            <person name="Tsubouchi T."/>
            <person name="Morono Y."/>
            <person name="Uchiyama I."/>
            <person name="Ito T."/>
            <person name="Fujiyama A."/>
            <person name="Inagaki F."/>
            <person name="Takami H."/>
        </authorList>
    </citation>
    <scope>NUCLEOTIDE SEQUENCE</scope>
    <source>
        <strain evidence="2">Expedition CK06-06</strain>
    </source>
</reference>
<name>X1GJT8_9ZZZZ</name>
<comment type="caution">
    <text evidence="2">The sequence shown here is derived from an EMBL/GenBank/DDBJ whole genome shotgun (WGS) entry which is preliminary data.</text>
</comment>
<sequence>MNSGEGVLISQPKEINKVYDNLPEKDKKSIENRDNNNQD</sequence>
<evidence type="ECO:0000313" key="2">
    <source>
        <dbReference type="EMBL" id="GAH45090.1"/>
    </source>
</evidence>
<proteinExistence type="predicted"/>
<protein>
    <submittedName>
        <fullName evidence="2">Uncharacterized protein</fullName>
    </submittedName>
</protein>
<organism evidence="2">
    <name type="scientific">marine sediment metagenome</name>
    <dbReference type="NCBI Taxonomy" id="412755"/>
    <lineage>
        <taxon>unclassified sequences</taxon>
        <taxon>metagenomes</taxon>
        <taxon>ecological metagenomes</taxon>
    </lineage>
</organism>